<dbReference type="EMBL" id="GEDG01028783">
    <property type="protein sequence ID" value="JAP12955.1"/>
    <property type="molecule type" value="Transcribed_RNA"/>
</dbReference>
<sequence length="66" mass="7789">TYSRNLSQLLWNLRYINMVVVDGFAKKTHIEGKVFPDKDNFVSNKSLFGWTYKPKVIKLSFLTYDL</sequence>
<organism evidence="1">
    <name type="scientific">Solanum chacoense</name>
    <name type="common">Chaco potato</name>
    <dbReference type="NCBI Taxonomy" id="4108"/>
    <lineage>
        <taxon>Eukaryota</taxon>
        <taxon>Viridiplantae</taxon>
        <taxon>Streptophyta</taxon>
        <taxon>Embryophyta</taxon>
        <taxon>Tracheophyta</taxon>
        <taxon>Spermatophyta</taxon>
        <taxon>Magnoliopsida</taxon>
        <taxon>eudicotyledons</taxon>
        <taxon>Gunneridae</taxon>
        <taxon>Pentapetalae</taxon>
        <taxon>asterids</taxon>
        <taxon>lamiids</taxon>
        <taxon>Solanales</taxon>
        <taxon>Solanaceae</taxon>
        <taxon>Solanoideae</taxon>
        <taxon>Solaneae</taxon>
        <taxon>Solanum</taxon>
    </lineage>
</organism>
<accession>A0A0V0H0H8</accession>
<name>A0A0V0H0H8_SOLCH</name>
<dbReference type="AlphaFoldDB" id="A0A0V0H0H8"/>
<evidence type="ECO:0000313" key="1">
    <source>
        <dbReference type="EMBL" id="JAP12955.1"/>
    </source>
</evidence>
<protein>
    <submittedName>
        <fullName evidence="1">Putative ovule protein</fullName>
    </submittedName>
</protein>
<reference evidence="1" key="1">
    <citation type="submission" date="2015-12" db="EMBL/GenBank/DDBJ databases">
        <title>Gene expression during late stages of embryo sac development: a critical building block for successful pollen-pistil interactions.</title>
        <authorList>
            <person name="Liu Y."/>
            <person name="Joly V."/>
            <person name="Sabar M."/>
            <person name="Matton D.P."/>
        </authorList>
    </citation>
    <scope>NUCLEOTIDE SEQUENCE</scope>
</reference>
<proteinExistence type="predicted"/>
<feature type="non-terminal residue" evidence="1">
    <location>
        <position position="1"/>
    </location>
</feature>